<accession>A0A919KTL6</accession>
<feature type="compositionally biased region" description="Basic and acidic residues" evidence="1">
    <location>
        <begin position="76"/>
        <end position="86"/>
    </location>
</feature>
<feature type="compositionally biased region" description="Low complexity" evidence="1">
    <location>
        <begin position="87"/>
        <end position="114"/>
    </location>
</feature>
<feature type="compositionally biased region" description="Low complexity" evidence="1">
    <location>
        <begin position="28"/>
        <end position="39"/>
    </location>
</feature>
<dbReference type="PROSITE" id="PS51257">
    <property type="entry name" value="PROKAR_LIPOPROTEIN"/>
    <property type="match status" value="1"/>
</dbReference>
<protein>
    <submittedName>
        <fullName evidence="3">Uncharacterized protein</fullName>
    </submittedName>
</protein>
<reference evidence="3" key="2">
    <citation type="submission" date="2020-09" db="EMBL/GenBank/DDBJ databases">
        <authorList>
            <person name="Sun Q."/>
            <person name="Zhou Y."/>
        </authorList>
    </citation>
    <scope>NUCLEOTIDE SEQUENCE</scope>
    <source>
        <strain evidence="3">CGMCC 4.7398</strain>
    </source>
</reference>
<reference evidence="3" key="1">
    <citation type="journal article" date="2014" name="Int. J. Syst. Evol. Microbiol.">
        <title>Complete genome sequence of Corynebacterium casei LMG S-19264T (=DSM 44701T), isolated from a smear-ripened cheese.</title>
        <authorList>
            <consortium name="US DOE Joint Genome Institute (JGI-PGF)"/>
            <person name="Walter F."/>
            <person name="Albersmeier A."/>
            <person name="Kalinowski J."/>
            <person name="Ruckert C."/>
        </authorList>
    </citation>
    <scope>NUCLEOTIDE SEQUENCE</scope>
    <source>
        <strain evidence="3">CGMCC 4.7398</strain>
    </source>
</reference>
<dbReference type="Proteomes" id="UP000627369">
    <property type="component" value="Unassembled WGS sequence"/>
</dbReference>
<proteinExistence type="predicted"/>
<gene>
    <name evidence="3" type="ORF">GCM10017772_22580</name>
</gene>
<evidence type="ECO:0000313" key="3">
    <source>
        <dbReference type="EMBL" id="GHH72655.1"/>
    </source>
</evidence>
<evidence type="ECO:0000256" key="2">
    <source>
        <dbReference type="SAM" id="SignalP"/>
    </source>
</evidence>
<dbReference type="RefSeq" id="WP_189669384.1">
    <property type="nucleotide sequence ID" value="NZ_BNAS01000003.1"/>
</dbReference>
<dbReference type="EMBL" id="BNAS01000003">
    <property type="protein sequence ID" value="GHH72655.1"/>
    <property type="molecule type" value="Genomic_DNA"/>
</dbReference>
<feature type="chain" id="PRO_5039161828" evidence="2">
    <location>
        <begin position="31"/>
        <end position="266"/>
    </location>
</feature>
<evidence type="ECO:0000313" key="4">
    <source>
        <dbReference type="Proteomes" id="UP000627369"/>
    </source>
</evidence>
<comment type="caution">
    <text evidence="3">The sequence shown here is derived from an EMBL/GenBank/DDBJ whole genome shotgun (WGS) entry which is preliminary data.</text>
</comment>
<keyword evidence="2" id="KW-0732">Signal</keyword>
<keyword evidence="4" id="KW-1185">Reference proteome</keyword>
<organism evidence="3 4">
    <name type="scientific">Promicromonospora soli</name>
    <dbReference type="NCBI Taxonomy" id="2035533"/>
    <lineage>
        <taxon>Bacteria</taxon>
        <taxon>Bacillati</taxon>
        <taxon>Actinomycetota</taxon>
        <taxon>Actinomycetes</taxon>
        <taxon>Micrococcales</taxon>
        <taxon>Promicromonosporaceae</taxon>
        <taxon>Promicromonospora</taxon>
    </lineage>
</organism>
<feature type="signal peptide" evidence="2">
    <location>
        <begin position="1"/>
        <end position="30"/>
    </location>
</feature>
<feature type="compositionally biased region" description="Gly residues" evidence="1">
    <location>
        <begin position="115"/>
        <end position="124"/>
    </location>
</feature>
<sequence>MNPRRTRTAPKRGRLAAPLLAAALLTACTAGPGQGPDDGPASEPGPSAVRTTPPAERGEAGSGTAGPDDADPGDADPDKAGPDKAGPDTAEPGTADPDTADPDAAGEPTPTPSGRSGGQSGGEGSEVAPAGSQDRSPGDSLGDTPVPSAGRLSTALRTGSAAGLVRGFPDDVVLVPAGAKVASSSVTGSDGRYQVTLDAAVDAACTDVLLDYRVWFTTGGFAETGTTTRPGRTTVELERNDGSVMLGTARSSAGCEVTVFATLSAR</sequence>
<evidence type="ECO:0000256" key="1">
    <source>
        <dbReference type="SAM" id="MobiDB-lite"/>
    </source>
</evidence>
<dbReference type="AlphaFoldDB" id="A0A919KTL6"/>
<feature type="region of interest" description="Disordered" evidence="1">
    <location>
        <begin position="28"/>
        <end position="151"/>
    </location>
</feature>
<name>A0A919KTL6_9MICO</name>